<dbReference type="GO" id="GO:0005975">
    <property type="term" value="P:carbohydrate metabolic process"/>
    <property type="evidence" value="ECO:0007669"/>
    <property type="project" value="UniProtKB-ARBA"/>
</dbReference>
<dbReference type="SUPFAM" id="SSF49899">
    <property type="entry name" value="Concanavalin A-like lectins/glucanases"/>
    <property type="match status" value="1"/>
</dbReference>
<reference evidence="4 5" key="1">
    <citation type="submission" date="2016-10" db="EMBL/GenBank/DDBJ databases">
        <authorList>
            <person name="de Groot N.N."/>
        </authorList>
    </citation>
    <scope>NUCLEOTIDE SEQUENCE [LARGE SCALE GENOMIC DNA]</scope>
    <source>
        <strain evidence="4 5">CPCC 201354</strain>
    </source>
</reference>
<sequence length="717" mass="73058">MEIGRMRPQTRAGRVLRTGLTAAVTAAASMSFVVMAPPASASELLKEGFHSDQTTPGVWAASSPRGGDAPCLTAATNPPAGSLGACPEGKVDPVGQGVFRLTNDIKQAAGAVLLEKAIEAGRGVSIEFDLYMWGIKPYTDSLGPRGGDGISFYIVDGNTTAAQAGEPGGALGYKGLKDAFVGIGFDQFGNFSNPRWAGNGGPGVKPNSVVIRGSDSTGYGYIEGKELSRPLDDATNRDASKRHVLIDITPDNKMAVKIRHKDGESYETLFSGIDLDKLPNQDPLPKSIKVGFAASTGAATANHAISDLEIRALDADLQLAISNNGPFRAGGTGTYTINTAVNAMYGWADDPTRLTFEAPAGTTPTTASGTGWTCAIDGRKVTCDTDALVRPGDSFPQIKVDVAVADDASSTLRATGVVAPNAAETDAEVQPADNRATSDTTVIPVDSAPIGPDLSQAVGGDTTLTPGGTGTITVTTANASGAGPTTGTVKAVYTVPAPLQITGVTGDGWNCATEGRKVTCTRPGTGDDALKGGDSYPPVAIAVKVPAVTNGPVTVDAGVNTPGDSNTGNDTATGTIQLPVVDPAPSGTLDVKMTSNPKPYVPGKPYTYTVTVTNTGSVPVSGAQLVADWPSPWDRIKWTCTSTGGACPAASGIGDLNEVVSLAPGGSMTFTVVCLMPAGATKSYTATATVTAPNTNCTADKPCTSTDTNSPAQRRAA</sequence>
<feature type="domain" description="DUF11" evidence="3">
    <location>
        <begin position="589"/>
        <end position="694"/>
    </location>
</feature>
<keyword evidence="2" id="KW-0732">Signal</keyword>
<organism evidence="4 5">
    <name type="scientific">Sinosporangium album</name>
    <dbReference type="NCBI Taxonomy" id="504805"/>
    <lineage>
        <taxon>Bacteria</taxon>
        <taxon>Bacillati</taxon>
        <taxon>Actinomycetota</taxon>
        <taxon>Actinomycetes</taxon>
        <taxon>Streptosporangiales</taxon>
        <taxon>Streptosporangiaceae</taxon>
        <taxon>Sinosporangium</taxon>
    </lineage>
</organism>
<dbReference type="InterPro" id="IPR013320">
    <property type="entry name" value="ConA-like_dom_sf"/>
</dbReference>
<dbReference type="AlphaFoldDB" id="A0A1G7TEJ5"/>
<dbReference type="Gene3D" id="2.60.120.200">
    <property type="match status" value="1"/>
</dbReference>
<gene>
    <name evidence="4" type="ORF">SAMN05421505_103236</name>
</gene>
<evidence type="ECO:0000259" key="3">
    <source>
        <dbReference type="Pfam" id="PF01345"/>
    </source>
</evidence>
<evidence type="ECO:0000256" key="2">
    <source>
        <dbReference type="SAM" id="SignalP"/>
    </source>
</evidence>
<dbReference type="Pfam" id="PF01345">
    <property type="entry name" value="DUF11"/>
    <property type="match status" value="1"/>
</dbReference>
<keyword evidence="5" id="KW-1185">Reference proteome</keyword>
<dbReference type="InterPro" id="IPR013783">
    <property type="entry name" value="Ig-like_fold"/>
</dbReference>
<feature type="chain" id="PRO_5011632148" evidence="2">
    <location>
        <begin position="42"/>
        <end position="717"/>
    </location>
</feature>
<proteinExistence type="predicted"/>
<evidence type="ECO:0000256" key="1">
    <source>
        <dbReference type="SAM" id="MobiDB-lite"/>
    </source>
</evidence>
<evidence type="ECO:0000313" key="4">
    <source>
        <dbReference type="EMBL" id="SDG33532.1"/>
    </source>
</evidence>
<evidence type="ECO:0000313" key="5">
    <source>
        <dbReference type="Proteomes" id="UP000198923"/>
    </source>
</evidence>
<dbReference type="Proteomes" id="UP000198923">
    <property type="component" value="Unassembled WGS sequence"/>
</dbReference>
<dbReference type="EMBL" id="FNCN01000003">
    <property type="protein sequence ID" value="SDG33532.1"/>
    <property type="molecule type" value="Genomic_DNA"/>
</dbReference>
<dbReference type="InterPro" id="IPR001434">
    <property type="entry name" value="OmcB-like_DUF11"/>
</dbReference>
<dbReference type="STRING" id="504805.SAMN05421505_103236"/>
<dbReference type="NCBIfam" id="TIGR01451">
    <property type="entry name" value="B_ant_repeat"/>
    <property type="match status" value="1"/>
</dbReference>
<dbReference type="Gene3D" id="2.60.40.10">
    <property type="entry name" value="Immunoglobulins"/>
    <property type="match status" value="1"/>
</dbReference>
<feature type="signal peptide" evidence="2">
    <location>
        <begin position="1"/>
        <end position="41"/>
    </location>
</feature>
<dbReference type="InterPro" id="IPR047589">
    <property type="entry name" value="DUF11_rpt"/>
</dbReference>
<feature type="compositionally biased region" description="Polar residues" evidence="1">
    <location>
        <begin position="703"/>
        <end position="717"/>
    </location>
</feature>
<name>A0A1G7TEJ5_9ACTN</name>
<accession>A0A1G7TEJ5</accession>
<protein>
    <submittedName>
        <fullName evidence="4">Conserved repeat domain-containing protein</fullName>
    </submittedName>
</protein>
<feature type="region of interest" description="Disordered" evidence="1">
    <location>
        <begin position="697"/>
        <end position="717"/>
    </location>
</feature>